<feature type="domain" description="Trimeric autotransporter adhesin YadA-like C-terminal membrane anchor" evidence="12">
    <location>
        <begin position="420"/>
        <end position="478"/>
    </location>
</feature>
<evidence type="ECO:0000256" key="1">
    <source>
        <dbReference type="ARBA" id="ARBA00004241"/>
    </source>
</evidence>
<dbReference type="EMBL" id="CAJHCP010000021">
    <property type="protein sequence ID" value="CAD6558535.1"/>
    <property type="molecule type" value="Genomic_DNA"/>
</dbReference>
<dbReference type="Pfam" id="PF03895">
    <property type="entry name" value="YadA_anchor"/>
    <property type="match status" value="1"/>
</dbReference>
<evidence type="ECO:0000259" key="14">
    <source>
        <dbReference type="Pfam" id="PF05662"/>
    </source>
</evidence>
<proteinExistence type="inferred from homology"/>
<protein>
    <submittedName>
        <fullName evidence="15">Uncharacterized protein</fullName>
    </submittedName>
</protein>
<feature type="domain" description="Trimeric autotransporter adhesin YadA-like head" evidence="13">
    <location>
        <begin position="319"/>
        <end position="343"/>
    </location>
</feature>
<reference evidence="15 16" key="1">
    <citation type="submission" date="2020-10" db="EMBL/GenBank/DDBJ databases">
        <authorList>
            <person name="Peeters C."/>
        </authorList>
    </citation>
    <scope>NUCLEOTIDE SEQUENCE [LARGE SCALE GENOMIC DNA]</scope>
    <source>
        <strain evidence="15 16">LMG 28140</strain>
    </source>
</reference>
<keyword evidence="8" id="KW-0653">Protein transport</keyword>
<dbReference type="Gene3D" id="1.20.5.170">
    <property type="match status" value="1"/>
</dbReference>
<feature type="region of interest" description="Disordered" evidence="11">
    <location>
        <begin position="287"/>
        <end position="336"/>
    </location>
</feature>
<organism evidence="15 16">
    <name type="scientific">Paraburkholderia metrosideri</name>
    <dbReference type="NCBI Taxonomy" id="580937"/>
    <lineage>
        <taxon>Bacteria</taxon>
        <taxon>Pseudomonadati</taxon>
        <taxon>Pseudomonadota</taxon>
        <taxon>Betaproteobacteria</taxon>
        <taxon>Burkholderiales</taxon>
        <taxon>Burkholderiaceae</taxon>
        <taxon>Paraburkholderia</taxon>
    </lineage>
</organism>
<keyword evidence="10" id="KW-0998">Cell outer membrane</keyword>
<dbReference type="Gene3D" id="2.150.10.10">
    <property type="entry name" value="Serralysin-like metalloprotease, C-terminal"/>
    <property type="match status" value="3"/>
</dbReference>
<keyword evidence="5" id="KW-1134">Transmembrane beta strand</keyword>
<dbReference type="InterPro" id="IPR008635">
    <property type="entry name" value="Coiled_stalk_dom"/>
</dbReference>
<feature type="domain" description="Trimeric autotransporter adhesin YadA-like stalk" evidence="14">
    <location>
        <begin position="46"/>
        <end position="83"/>
    </location>
</feature>
<feature type="domain" description="Trimeric autotransporter adhesin YadA-like stalk" evidence="14">
    <location>
        <begin position="182"/>
        <end position="203"/>
    </location>
</feature>
<evidence type="ECO:0000256" key="9">
    <source>
        <dbReference type="ARBA" id="ARBA00023136"/>
    </source>
</evidence>
<feature type="domain" description="Trimeric autotransporter adhesin YadA-like stalk" evidence="14">
    <location>
        <begin position="349"/>
        <end position="379"/>
    </location>
</feature>
<evidence type="ECO:0000256" key="10">
    <source>
        <dbReference type="ARBA" id="ARBA00023237"/>
    </source>
</evidence>
<comment type="similarity">
    <text evidence="3">Belongs to the autotransporter-2 (AT-2) (TC 1.B.40) family.</text>
</comment>
<dbReference type="InterPro" id="IPR011049">
    <property type="entry name" value="Serralysin-like_metalloprot_C"/>
</dbReference>
<keyword evidence="16" id="KW-1185">Reference proteome</keyword>
<dbReference type="Proteomes" id="UP000598032">
    <property type="component" value="Unassembled WGS sequence"/>
</dbReference>
<sequence length="504" mass="50304">MALGANSTTTANLAAAGYNPGSTAVSGTASAAKGEVSVGSSGNERRVTNVAAEAAVTDAVNVSQLQSEAAKSNAMGTNAAAALGGGAAYNSTTGAISAPSYSVGGTTVRTVADAVTNLDGRTTQNTTNITSVSASVTNLSTQINNGEVGLVRQDVTTGNISVASDMGGDTVDMGGTAGPRTLTGVANGTQNTDAVTIAQLKAVGLVDPNGQTLAALVYDNLSLGHATLGGTNGTVIGNLVDGRIAANSMDAVNGGQLFTLQTQYDQLNVRVGNLDGRVNNLADLTNPALSASGKNSTAAGLGADASGENSTALGTDSSATGSNSVALGHGSVADRDNSVSMGSVGNERQVTNVAAATAATDAVNLGQVNNLLAQGMAQTMQQANDYTDQRFDQAAHAINSVARNAYAGIAAAMAMPNMTPSGPGRTIVAAGAGNYKNGSAVAAGATYRSQNSKWLMNAAVSVTSTGDAGVRAQVGYEFYIRNKKESQETASRFPGERWVARSCR</sequence>
<evidence type="ECO:0000259" key="12">
    <source>
        <dbReference type="Pfam" id="PF03895"/>
    </source>
</evidence>
<keyword evidence="9" id="KW-0472">Membrane</keyword>
<feature type="domain" description="Trimeric autotransporter adhesin YadA-like head" evidence="13">
    <location>
        <begin position="291"/>
        <end position="317"/>
    </location>
</feature>
<dbReference type="Pfam" id="PF05662">
    <property type="entry name" value="YadA_stalk"/>
    <property type="match status" value="4"/>
</dbReference>
<name>A0ABM8P7N6_9BURK</name>
<feature type="domain" description="Trimeric autotransporter adhesin YadA-like stalk" evidence="14">
    <location>
        <begin position="241"/>
        <end position="266"/>
    </location>
</feature>
<evidence type="ECO:0000256" key="11">
    <source>
        <dbReference type="SAM" id="MobiDB-lite"/>
    </source>
</evidence>
<evidence type="ECO:0000256" key="3">
    <source>
        <dbReference type="ARBA" id="ARBA00005848"/>
    </source>
</evidence>
<dbReference type="InterPro" id="IPR045584">
    <property type="entry name" value="Pilin-like"/>
</dbReference>
<dbReference type="SUPFAM" id="SSF54523">
    <property type="entry name" value="Pili subunits"/>
    <property type="match status" value="1"/>
</dbReference>
<comment type="caution">
    <text evidence="15">The sequence shown here is derived from an EMBL/GenBank/DDBJ whole genome shotgun (WGS) entry which is preliminary data.</text>
</comment>
<keyword evidence="6" id="KW-0812">Transmembrane</keyword>
<gene>
    <name evidence="15" type="ORF">LMG28140_06407</name>
</gene>
<evidence type="ECO:0000256" key="5">
    <source>
        <dbReference type="ARBA" id="ARBA00022452"/>
    </source>
</evidence>
<dbReference type="InterPro" id="IPR008640">
    <property type="entry name" value="Adhesin_Head_dom"/>
</dbReference>
<evidence type="ECO:0000256" key="8">
    <source>
        <dbReference type="ARBA" id="ARBA00022927"/>
    </source>
</evidence>
<keyword evidence="4" id="KW-0813">Transport</keyword>
<dbReference type="SUPFAM" id="SSF101967">
    <property type="entry name" value="Adhesin YadA, collagen-binding domain"/>
    <property type="match status" value="3"/>
</dbReference>
<dbReference type="Gene3D" id="3.30.1300.30">
    <property type="entry name" value="GSPII I/J protein-like"/>
    <property type="match status" value="1"/>
</dbReference>
<evidence type="ECO:0000256" key="6">
    <source>
        <dbReference type="ARBA" id="ARBA00022692"/>
    </source>
</evidence>
<evidence type="ECO:0000259" key="13">
    <source>
        <dbReference type="Pfam" id="PF05658"/>
    </source>
</evidence>
<evidence type="ECO:0000256" key="7">
    <source>
        <dbReference type="ARBA" id="ARBA00022729"/>
    </source>
</evidence>
<dbReference type="InterPro" id="IPR005594">
    <property type="entry name" value="YadA_C"/>
</dbReference>
<keyword evidence="7" id="KW-0732">Signal</keyword>
<evidence type="ECO:0000256" key="2">
    <source>
        <dbReference type="ARBA" id="ARBA00004442"/>
    </source>
</evidence>
<evidence type="ECO:0000313" key="15">
    <source>
        <dbReference type="EMBL" id="CAD6558535.1"/>
    </source>
</evidence>
<feature type="compositionally biased region" description="Polar residues" evidence="11">
    <location>
        <begin position="307"/>
        <end position="325"/>
    </location>
</feature>
<accession>A0ABM8P7N6</accession>
<dbReference type="Pfam" id="PF05658">
    <property type="entry name" value="YadA_head"/>
    <property type="match status" value="2"/>
</dbReference>
<evidence type="ECO:0000313" key="16">
    <source>
        <dbReference type="Proteomes" id="UP000598032"/>
    </source>
</evidence>
<comment type="subcellular location">
    <subcellularLocation>
        <location evidence="2">Cell outer membrane</location>
    </subcellularLocation>
    <subcellularLocation>
        <location evidence="1">Cell surface</location>
    </subcellularLocation>
</comment>
<feature type="compositionally biased region" description="Polar residues" evidence="11">
    <location>
        <begin position="287"/>
        <end position="298"/>
    </location>
</feature>
<evidence type="ECO:0000256" key="4">
    <source>
        <dbReference type="ARBA" id="ARBA00022448"/>
    </source>
</evidence>